<dbReference type="PROSITE" id="PS51257">
    <property type="entry name" value="PROKAR_LIPOPROTEIN"/>
    <property type="match status" value="1"/>
</dbReference>
<evidence type="ECO:0000313" key="4">
    <source>
        <dbReference type="EMBL" id="SHG49314.1"/>
    </source>
</evidence>
<dbReference type="GO" id="GO:0015276">
    <property type="term" value="F:ligand-gated monoatomic ion channel activity"/>
    <property type="evidence" value="ECO:0007669"/>
    <property type="project" value="InterPro"/>
</dbReference>
<proteinExistence type="predicted"/>
<accession>A0A1M5K8Z7</accession>
<dbReference type="CDD" id="cd13624">
    <property type="entry name" value="PBP2_Arg_Lys_His"/>
    <property type="match status" value="1"/>
</dbReference>
<evidence type="ECO:0000259" key="2">
    <source>
        <dbReference type="SMART" id="SM00062"/>
    </source>
</evidence>
<protein>
    <submittedName>
        <fullName evidence="4">Amino acid ABC transporter substrate-binding protein, PAAT family</fullName>
    </submittedName>
</protein>
<dbReference type="Gene3D" id="3.40.190.10">
    <property type="entry name" value="Periplasmic binding protein-like II"/>
    <property type="match status" value="2"/>
</dbReference>
<dbReference type="PANTHER" id="PTHR35936:SF17">
    <property type="entry name" value="ARGININE-BINDING EXTRACELLULAR PROTEIN ARTP"/>
    <property type="match status" value="1"/>
</dbReference>
<keyword evidence="1" id="KW-0732">Signal</keyword>
<organism evidence="4 5">
    <name type="scientific">Thermosyntropha lipolytica DSM 11003</name>
    <dbReference type="NCBI Taxonomy" id="1123382"/>
    <lineage>
        <taxon>Bacteria</taxon>
        <taxon>Bacillati</taxon>
        <taxon>Bacillota</taxon>
        <taxon>Clostridia</taxon>
        <taxon>Eubacteriales</taxon>
        <taxon>Syntrophomonadaceae</taxon>
        <taxon>Thermosyntropha</taxon>
    </lineage>
</organism>
<dbReference type="SMART" id="SM00062">
    <property type="entry name" value="PBPb"/>
    <property type="match status" value="1"/>
</dbReference>
<dbReference type="STRING" id="1123382.SAMN02745221_00334"/>
<dbReference type="EMBL" id="FQWY01000004">
    <property type="protein sequence ID" value="SHG49314.1"/>
    <property type="molecule type" value="Genomic_DNA"/>
</dbReference>
<dbReference type="Pfam" id="PF00497">
    <property type="entry name" value="SBP_bac_3"/>
    <property type="match status" value="1"/>
</dbReference>
<name>A0A1M5K8Z7_9FIRM</name>
<evidence type="ECO:0000313" key="5">
    <source>
        <dbReference type="Proteomes" id="UP000242329"/>
    </source>
</evidence>
<sequence>MKGKWRLLVSSLLMVGLLFMLAGCGGKGADKAAEKPKKIIVGTNATFPPFESQEKGELVGFDIDLIRAICEVQGYEVEIKHMGFEALIPAVQQGKIDAAISGMSITEERQKVVDFSDPYFNAGLIIAVRNDNTTINSTDDLRGKKLAAQTGTIGAAYCDRVKEQDPSTVVKHFKDIGEAFMELKKGGVDAVINDYPVTLNYILTTEDANIKMVGEVFSADDKYGIAVKKGNTELLNMINEGLKKIKENGTYDKIYQKYFQQ</sequence>
<dbReference type="AlphaFoldDB" id="A0A1M5K8Z7"/>
<dbReference type="SUPFAM" id="SSF53850">
    <property type="entry name" value="Periplasmic binding protein-like II"/>
    <property type="match status" value="1"/>
</dbReference>
<dbReference type="InterPro" id="IPR001320">
    <property type="entry name" value="Iontro_rcpt_C"/>
</dbReference>
<dbReference type="InterPro" id="IPR001638">
    <property type="entry name" value="Solute-binding_3/MltF_N"/>
</dbReference>
<evidence type="ECO:0000259" key="3">
    <source>
        <dbReference type="SMART" id="SM00079"/>
    </source>
</evidence>
<dbReference type="RefSeq" id="WP_073089279.1">
    <property type="nucleotide sequence ID" value="NZ_FQWY01000004.1"/>
</dbReference>
<dbReference type="PANTHER" id="PTHR35936">
    <property type="entry name" value="MEMBRANE-BOUND LYTIC MUREIN TRANSGLYCOSYLASE F"/>
    <property type="match status" value="1"/>
</dbReference>
<dbReference type="GO" id="GO:0016020">
    <property type="term" value="C:membrane"/>
    <property type="evidence" value="ECO:0007669"/>
    <property type="project" value="InterPro"/>
</dbReference>
<dbReference type="Proteomes" id="UP000242329">
    <property type="component" value="Unassembled WGS sequence"/>
</dbReference>
<reference evidence="5" key="1">
    <citation type="submission" date="2016-11" db="EMBL/GenBank/DDBJ databases">
        <authorList>
            <person name="Varghese N."/>
            <person name="Submissions S."/>
        </authorList>
    </citation>
    <scope>NUCLEOTIDE SEQUENCE [LARGE SCALE GENOMIC DNA]</scope>
    <source>
        <strain evidence="5">DSM 11003</strain>
    </source>
</reference>
<feature type="domain" description="Ionotropic glutamate receptor C-terminal" evidence="3">
    <location>
        <begin position="38"/>
        <end position="261"/>
    </location>
</feature>
<evidence type="ECO:0000256" key="1">
    <source>
        <dbReference type="ARBA" id="ARBA00022729"/>
    </source>
</evidence>
<keyword evidence="5" id="KW-1185">Reference proteome</keyword>
<gene>
    <name evidence="4" type="ORF">SAMN02745221_00334</name>
</gene>
<dbReference type="SMART" id="SM00079">
    <property type="entry name" value="PBPe"/>
    <property type="match status" value="1"/>
</dbReference>
<feature type="domain" description="Solute-binding protein family 3/N-terminal" evidence="2">
    <location>
        <begin position="38"/>
        <end position="259"/>
    </location>
</feature>
<dbReference type="OrthoDB" id="9774451at2"/>